<dbReference type="Proteomes" id="UP000070483">
    <property type="component" value="Unassembled WGS sequence"/>
</dbReference>
<dbReference type="RefSeq" id="WP_060918158.1">
    <property type="nucleotide sequence ID" value="NZ_KQ960084.1"/>
</dbReference>
<name>A0A134A8Q3_9FUSO</name>
<feature type="chain" id="PRO_5007461481" description="Tetratricopeptide repeat protein" evidence="2">
    <location>
        <begin position="24"/>
        <end position="373"/>
    </location>
</feature>
<dbReference type="AlphaFoldDB" id="A0A134A8Q3"/>
<evidence type="ECO:0000313" key="4">
    <source>
        <dbReference type="Proteomes" id="UP000070483"/>
    </source>
</evidence>
<feature type="signal peptide" evidence="2">
    <location>
        <begin position="1"/>
        <end position="23"/>
    </location>
</feature>
<keyword evidence="2" id="KW-0732">Signal</keyword>
<protein>
    <recommendedName>
        <fullName evidence="5">Tetratricopeptide repeat protein</fullName>
    </recommendedName>
</protein>
<accession>A0A134A8Q3</accession>
<reference evidence="4" key="1">
    <citation type="submission" date="2016-01" db="EMBL/GenBank/DDBJ databases">
        <authorList>
            <person name="Mitreva M."/>
            <person name="Pepin K.H."/>
            <person name="Mihindukulasuriya K.A."/>
            <person name="Fulton R."/>
            <person name="Fronick C."/>
            <person name="O'Laughlin M."/>
            <person name="Miner T."/>
            <person name="Herter B."/>
            <person name="Rosa B.A."/>
            <person name="Cordes M."/>
            <person name="Tomlinson C."/>
            <person name="Wollam A."/>
            <person name="Palsikar V.B."/>
            <person name="Mardis E.R."/>
            <person name="Wilson R.K."/>
        </authorList>
    </citation>
    <scope>NUCLEOTIDE SEQUENCE [LARGE SCALE GENOMIC DNA]</scope>
    <source>
        <strain evidence="4">KA00185</strain>
    </source>
</reference>
<comment type="caution">
    <text evidence="3">The sequence shown here is derived from an EMBL/GenBank/DDBJ whole genome shotgun (WGS) entry which is preliminary data.</text>
</comment>
<feature type="coiled-coil region" evidence="1">
    <location>
        <begin position="212"/>
        <end position="239"/>
    </location>
</feature>
<keyword evidence="1" id="KW-0175">Coiled coil</keyword>
<dbReference type="STRING" id="157687.HMPREF3180_01500"/>
<dbReference type="OrthoDB" id="9803456at2"/>
<dbReference type="EMBL" id="LSDD01000105">
    <property type="protein sequence ID" value="KXB64092.1"/>
    <property type="molecule type" value="Genomic_DNA"/>
</dbReference>
<evidence type="ECO:0000313" key="3">
    <source>
        <dbReference type="EMBL" id="KXB64092.1"/>
    </source>
</evidence>
<proteinExistence type="predicted"/>
<evidence type="ECO:0000256" key="2">
    <source>
        <dbReference type="SAM" id="SignalP"/>
    </source>
</evidence>
<organism evidence="3 4">
    <name type="scientific">Leptotrichia wadei</name>
    <dbReference type="NCBI Taxonomy" id="157687"/>
    <lineage>
        <taxon>Bacteria</taxon>
        <taxon>Fusobacteriati</taxon>
        <taxon>Fusobacteriota</taxon>
        <taxon>Fusobacteriia</taxon>
        <taxon>Fusobacteriales</taxon>
        <taxon>Leptotrichiaceae</taxon>
        <taxon>Leptotrichia</taxon>
    </lineage>
</organism>
<evidence type="ECO:0000256" key="1">
    <source>
        <dbReference type="SAM" id="Coils"/>
    </source>
</evidence>
<dbReference type="PROSITE" id="PS51257">
    <property type="entry name" value="PROKAR_LIPOPROTEIN"/>
    <property type="match status" value="1"/>
</dbReference>
<keyword evidence="4" id="KW-1185">Reference proteome</keyword>
<gene>
    <name evidence="3" type="ORF">HMPREF3180_01500</name>
</gene>
<evidence type="ECO:0008006" key="5">
    <source>
        <dbReference type="Google" id="ProtNLM"/>
    </source>
</evidence>
<dbReference type="PATRIC" id="fig|157687.3.peg.1492"/>
<sequence>MKRIISFILLAIMFITSCGISQSAEENDDKKAVIAAFEDYINAAKNEDTKKVNEYHLIWRNVWRTSQESYKYLTYKINKIELTKQKNGNGRDIKLAYVNVSLKYPDLNYIMSKFYKNKDFNSLVKGKSSLTQMEIIEQEISSFLKSELKKNDIKYIEKEMTVKFEYNIPIGRWVIPKDCNKEFINILSLDNYKIKGMDKTIGEIARSPITTKEEKELLISEKEEKIKNKTAKIDDYKMLLILYSPVKNPDNINFKRISQKLIENLPDYPEGYRIMTDFIYHNYPDNYSEILNYAQKGIEAYKNVDTKKYPEFVYESSRNHPMNELFRIMIDVYLKKGEKEKALDVFNKNKKIIKYWMPPANYVQLAKRLGVIW</sequence>